<feature type="domain" description="HTH marR-type" evidence="1">
    <location>
        <begin position="16"/>
        <end position="153"/>
    </location>
</feature>
<accession>A0A7D7LSY9</accession>
<dbReference type="Gene3D" id="1.10.10.10">
    <property type="entry name" value="Winged helix-like DNA-binding domain superfamily/Winged helix DNA-binding domain"/>
    <property type="match status" value="1"/>
</dbReference>
<evidence type="ECO:0000259" key="1">
    <source>
        <dbReference type="PROSITE" id="PS50995"/>
    </source>
</evidence>
<dbReference type="Proteomes" id="UP000515663">
    <property type="component" value="Chromosome"/>
</dbReference>
<name>A0A7D7LSY9_9ACTN</name>
<dbReference type="AlphaFoldDB" id="A0A7D7LSY9"/>
<gene>
    <name evidence="2" type="ORF">H1R19_20480</name>
</gene>
<dbReference type="GO" id="GO:0003700">
    <property type="term" value="F:DNA-binding transcription factor activity"/>
    <property type="evidence" value="ECO:0007669"/>
    <property type="project" value="InterPro"/>
</dbReference>
<sequence length="165" mass="18383">MTPSADDAAVPDLTKVEDLLQDLMTLRRTPRYRQLLVEGTGLDGRVTTMRVLRTVDVLARSGMSPSVGDLAQRLGMEHSNTSRTVDSVVDQGLLDKRKSTTDGRRFELTLTPRGERAIRELDDRRAKIHAEMTKGWRPDEVATLVELLEKLSSAYADLQRSSSSS</sequence>
<dbReference type="SMART" id="SM00347">
    <property type="entry name" value="HTH_MARR"/>
    <property type="match status" value="1"/>
</dbReference>
<dbReference type="RefSeq" id="WP_219850009.1">
    <property type="nucleotide sequence ID" value="NZ_CP059491.1"/>
</dbReference>
<evidence type="ECO:0000313" key="3">
    <source>
        <dbReference type="Proteomes" id="UP000515663"/>
    </source>
</evidence>
<dbReference type="PRINTS" id="PR00598">
    <property type="entry name" value="HTHMARR"/>
</dbReference>
<dbReference type="Pfam" id="PF12802">
    <property type="entry name" value="MarR_2"/>
    <property type="match status" value="1"/>
</dbReference>
<dbReference type="SUPFAM" id="SSF46785">
    <property type="entry name" value="Winged helix' DNA-binding domain"/>
    <property type="match status" value="1"/>
</dbReference>
<dbReference type="PANTHER" id="PTHR33164:SF57">
    <property type="entry name" value="MARR-FAMILY TRANSCRIPTIONAL REGULATOR"/>
    <property type="match status" value="1"/>
</dbReference>
<dbReference type="InterPro" id="IPR000835">
    <property type="entry name" value="HTH_MarR-typ"/>
</dbReference>
<dbReference type="InterPro" id="IPR036390">
    <property type="entry name" value="WH_DNA-bd_sf"/>
</dbReference>
<dbReference type="KEGG" id="gji:H1R19_20480"/>
<organism evidence="2 3">
    <name type="scientific">Gordonia jinghuaiqii</name>
    <dbReference type="NCBI Taxonomy" id="2758710"/>
    <lineage>
        <taxon>Bacteria</taxon>
        <taxon>Bacillati</taxon>
        <taxon>Actinomycetota</taxon>
        <taxon>Actinomycetes</taxon>
        <taxon>Mycobacteriales</taxon>
        <taxon>Gordoniaceae</taxon>
        <taxon>Gordonia</taxon>
    </lineage>
</organism>
<dbReference type="EMBL" id="CP059491">
    <property type="protein sequence ID" value="QMT01197.1"/>
    <property type="molecule type" value="Genomic_DNA"/>
</dbReference>
<dbReference type="PROSITE" id="PS50995">
    <property type="entry name" value="HTH_MARR_2"/>
    <property type="match status" value="1"/>
</dbReference>
<dbReference type="InterPro" id="IPR036388">
    <property type="entry name" value="WH-like_DNA-bd_sf"/>
</dbReference>
<reference evidence="3" key="1">
    <citation type="submission" date="2020-07" db="EMBL/GenBank/DDBJ databases">
        <title>novel species isolated from the respiratory tract of Marmot.</title>
        <authorList>
            <person name="Zhang G."/>
        </authorList>
    </citation>
    <scope>NUCLEOTIDE SEQUENCE [LARGE SCALE GENOMIC DNA]</scope>
    <source>
        <strain evidence="3">686</strain>
    </source>
</reference>
<dbReference type="PANTHER" id="PTHR33164">
    <property type="entry name" value="TRANSCRIPTIONAL REGULATOR, MARR FAMILY"/>
    <property type="match status" value="1"/>
</dbReference>
<protein>
    <submittedName>
        <fullName evidence="2">MarR family transcriptional regulator</fullName>
    </submittedName>
</protein>
<dbReference type="GO" id="GO:0006950">
    <property type="term" value="P:response to stress"/>
    <property type="evidence" value="ECO:0007669"/>
    <property type="project" value="TreeGrafter"/>
</dbReference>
<evidence type="ECO:0000313" key="2">
    <source>
        <dbReference type="EMBL" id="QMT01197.1"/>
    </source>
</evidence>
<proteinExistence type="predicted"/>
<keyword evidence="3" id="KW-1185">Reference proteome</keyword>
<dbReference type="InterPro" id="IPR039422">
    <property type="entry name" value="MarR/SlyA-like"/>
</dbReference>